<feature type="non-terminal residue" evidence="2">
    <location>
        <position position="170"/>
    </location>
</feature>
<dbReference type="EMBL" id="JAHFXS010001420">
    <property type="protein sequence ID" value="KAG9977614.1"/>
    <property type="molecule type" value="Genomic_DNA"/>
</dbReference>
<evidence type="ECO:0000313" key="2">
    <source>
        <dbReference type="EMBL" id="KAG9977614.1"/>
    </source>
</evidence>
<reference evidence="2" key="1">
    <citation type="journal article" date="2021" name="J Fungi (Basel)">
        <title>Virulence traits and population genomics of the black yeast Aureobasidium melanogenum.</title>
        <authorList>
            <person name="Cernosa A."/>
            <person name="Sun X."/>
            <person name="Gostincar C."/>
            <person name="Fang C."/>
            <person name="Gunde-Cimerman N."/>
            <person name="Song Z."/>
        </authorList>
    </citation>
    <scope>NUCLEOTIDE SEQUENCE</scope>
    <source>
        <strain evidence="2">EXF-9298</strain>
    </source>
</reference>
<organism evidence="2 3">
    <name type="scientific">Aureobasidium melanogenum</name>
    <name type="common">Aureobasidium pullulans var. melanogenum</name>
    <dbReference type="NCBI Taxonomy" id="46634"/>
    <lineage>
        <taxon>Eukaryota</taxon>
        <taxon>Fungi</taxon>
        <taxon>Dikarya</taxon>
        <taxon>Ascomycota</taxon>
        <taxon>Pezizomycotina</taxon>
        <taxon>Dothideomycetes</taxon>
        <taxon>Dothideomycetidae</taxon>
        <taxon>Dothideales</taxon>
        <taxon>Saccotheciaceae</taxon>
        <taxon>Aureobasidium</taxon>
    </lineage>
</organism>
<protein>
    <recommendedName>
        <fullName evidence="4">Low affinity iron permease</fullName>
    </recommendedName>
</protein>
<dbReference type="AlphaFoldDB" id="A0A9P8FMF8"/>
<evidence type="ECO:0008006" key="4">
    <source>
        <dbReference type="Google" id="ProtNLM"/>
    </source>
</evidence>
<keyword evidence="3" id="KW-1185">Reference proteome</keyword>
<feature type="transmembrane region" description="Helical" evidence="1">
    <location>
        <begin position="57"/>
        <end position="80"/>
    </location>
</feature>
<name>A0A9P8FMF8_AURME</name>
<gene>
    <name evidence="2" type="ORF">KCU98_g9943</name>
</gene>
<keyword evidence="1" id="KW-0472">Membrane</keyword>
<proteinExistence type="predicted"/>
<sequence>MNSLATFFCSIGARGAVREAAPTHLPVSQKEEVDATVKSISVNTAKAKRLDRWLDKVVAVSGSNTVLFFTVAALLGWALAGIKFSQNTGWQVGISDAQAIINMVFDAFLVRQQLNAHEQGLVVACHLQSRTLSHKRMLRTLSRMEKPQQLKSLHDDVLDTSADLPTEGMI</sequence>
<dbReference type="Proteomes" id="UP000729357">
    <property type="component" value="Unassembled WGS sequence"/>
</dbReference>
<keyword evidence="1" id="KW-0812">Transmembrane</keyword>
<comment type="caution">
    <text evidence="2">The sequence shown here is derived from an EMBL/GenBank/DDBJ whole genome shotgun (WGS) entry which is preliminary data.</text>
</comment>
<accession>A0A9P8FMF8</accession>
<evidence type="ECO:0000256" key="1">
    <source>
        <dbReference type="SAM" id="Phobius"/>
    </source>
</evidence>
<reference evidence="2" key="2">
    <citation type="submission" date="2021-08" db="EMBL/GenBank/DDBJ databases">
        <authorList>
            <person name="Gostincar C."/>
            <person name="Sun X."/>
            <person name="Song Z."/>
            <person name="Gunde-Cimerman N."/>
        </authorList>
    </citation>
    <scope>NUCLEOTIDE SEQUENCE</scope>
    <source>
        <strain evidence="2">EXF-9298</strain>
    </source>
</reference>
<evidence type="ECO:0000313" key="3">
    <source>
        <dbReference type="Proteomes" id="UP000729357"/>
    </source>
</evidence>
<keyword evidence="1" id="KW-1133">Transmembrane helix</keyword>